<dbReference type="Pfam" id="PF00561">
    <property type="entry name" value="Abhydrolase_1"/>
    <property type="match status" value="1"/>
</dbReference>
<keyword evidence="2" id="KW-0378">Hydrolase</keyword>
<dbReference type="PANTHER" id="PTHR36837">
    <property type="entry name" value="POLY(3-HYDROXYALKANOATE) POLYMERASE SUBUNIT PHAC"/>
    <property type="match status" value="1"/>
</dbReference>
<evidence type="ECO:0000313" key="2">
    <source>
        <dbReference type="EMBL" id="TFW36226.1"/>
    </source>
</evidence>
<dbReference type="GO" id="GO:0016787">
    <property type="term" value="F:hydrolase activity"/>
    <property type="evidence" value="ECO:0007669"/>
    <property type="project" value="UniProtKB-KW"/>
</dbReference>
<gene>
    <name evidence="2" type="ORF">E4O92_00430</name>
</gene>
<dbReference type="InterPro" id="IPR051321">
    <property type="entry name" value="PHA/PHB_synthase"/>
</dbReference>
<accession>A0A4Y9T5T6</accession>
<evidence type="ECO:0000313" key="3">
    <source>
        <dbReference type="Proteomes" id="UP000297258"/>
    </source>
</evidence>
<evidence type="ECO:0000259" key="1">
    <source>
        <dbReference type="Pfam" id="PF00561"/>
    </source>
</evidence>
<dbReference type="Proteomes" id="UP000297258">
    <property type="component" value="Unassembled WGS sequence"/>
</dbReference>
<keyword evidence="3" id="KW-1185">Reference proteome</keyword>
<dbReference type="PANTHER" id="PTHR36837:SF2">
    <property type="entry name" value="POLY(3-HYDROXYALKANOATE) POLYMERASE SUBUNIT PHAC"/>
    <property type="match status" value="1"/>
</dbReference>
<protein>
    <submittedName>
        <fullName evidence="2">Alpha/beta hydrolase</fullName>
    </submittedName>
</protein>
<organism evidence="2 3">
    <name type="scientific">Massilia horti</name>
    <dbReference type="NCBI Taxonomy" id="2562153"/>
    <lineage>
        <taxon>Bacteria</taxon>
        <taxon>Pseudomonadati</taxon>
        <taxon>Pseudomonadota</taxon>
        <taxon>Betaproteobacteria</taxon>
        <taxon>Burkholderiales</taxon>
        <taxon>Oxalobacteraceae</taxon>
        <taxon>Telluria group</taxon>
        <taxon>Massilia</taxon>
    </lineage>
</organism>
<feature type="domain" description="AB hydrolase-1" evidence="1">
    <location>
        <begin position="102"/>
        <end position="151"/>
    </location>
</feature>
<dbReference type="InterPro" id="IPR029058">
    <property type="entry name" value="AB_hydrolase_fold"/>
</dbReference>
<dbReference type="InterPro" id="IPR000073">
    <property type="entry name" value="AB_hydrolase_1"/>
</dbReference>
<dbReference type="OrthoDB" id="9767934at2"/>
<dbReference type="SUPFAM" id="SSF53474">
    <property type="entry name" value="alpha/beta-Hydrolases"/>
    <property type="match status" value="1"/>
</dbReference>
<dbReference type="AlphaFoldDB" id="A0A4Y9T5T6"/>
<dbReference type="EMBL" id="SPUM01000002">
    <property type="protein sequence ID" value="TFW36226.1"/>
    <property type="molecule type" value="Genomic_DNA"/>
</dbReference>
<proteinExistence type="predicted"/>
<name>A0A4Y9T5T6_9BURK</name>
<reference evidence="2 3" key="1">
    <citation type="submission" date="2019-03" db="EMBL/GenBank/DDBJ databases">
        <title>Draft genome of Massilia hortus sp. nov., a novel bacterial species of the Oxalobacteraceae family.</title>
        <authorList>
            <person name="Peta V."/>
            <person name="Raths R."/>
            <person name="Bucking H."/>
        </authorList>
    </citation>
    <scope>NUCLEOTIDE SEQUENCE [LARGE SCALE GENOMIC DNA]</scope>
    <source>
        <strain evidence="2 3">ONC3</strain>
    </source>
</reference>
<comment type="caution">
    <text evidence="2">The sequence shown here is derived from an EMBL/GenBank/DDBJ whole genome shotgun (WGS) entry which is preliminary data.</text>
</comment>
<sequence length="339" mass="36845">MDRSRQARGRALDQAGYGPQETPFTVLHTEPGLVLRKYGQDTPGAPAVLLVPAPIKKAYIWDLAPQVSVVRRWLEQGFRVYLAEWVPGAGPAFGLQDYADRLLGACRCAIKADSGNDALTVAGHSLGGILAAIFSCVHADAVRSLVLLEAPLHFGPDVGCFANLVSATPHAGKIAEAFSEVPGAFLNVVSAMAAPHAFALERMLDRYLCMGNPQALKMHMRVERWTHDEFPLPGRLFTEVIELLWREDRFMRGTLRIGDRTIGPRDLHASLVSVMDPRSHVIPPRAVVPFHDAAASGEKCLLRYEGDVGVALQHVGVLVGASAHARLWPAIFDWLGTAS</sequence>
<dbReference type="Gene3D" id="3.40.50.1820">
    <property type="entry name" value="alpha/beta hydrolase"/>
    <property type="match status" value="1"/>
</dbReference>